<evidence type="ECO:0000313" key="4">
    <source>
        <dbReference type="Proteomes" id="UP001177023"/>
    </source>
</evidence>
<feature type="non-terminal residue" evidence="3">
    <location>
        <position position="157"/>
    </location>
</feature>
<keyword evidence="2" id="KW-0472">Membrane</keyword>
<feature type="region of interest" description="Disordered" evidence="1">
    <location>
        <begin position="1"/>
        <end position="32"/>
    </location>
</feature>
<feature type="compositionally biased region" description="Pro residues" evidence="1">
    <location>
        <begin position="137"/>
        <end position="149"/>
    </location>
</feature>
<feature type="region of interest" description="Disordered" evidence="1">
    <location>
        <begin position="129"/>
        <end position="157"/>
    </location>
</feature>
<keyword evidence="2" id="KW-0812">Transmembrane</keyword>
<keyword evidence="2" id="KW-1133">Transmembrane helix</keyword>
<protein>
    <submittedName>
        <fullName evidence="3">Uncharacterized protein</fullName>
    </submittedName>
</protein>
<dbReference type="AlphaFoldDB" id="A0AA36GH21"/>
<keyword evidence="4" id="KW-1185">Reference proteome</keyword>
<reference evidence="3" key="1">
    <citation type="submission" date="2023-06" db="EMBL/GenBank/DDBJ databases">
        <authorList>
            <person name="Delattre M."/>
        </authorList>
    </citation>
    <scope>NUCLEOTIDE SEQUENCE</scope>
    <source>
        <strain evidence="3">AF72</strain>
    </source>
</reference>
<name>A0AA36GH21_9BILA</name>
<evidence type="ECO:0000256" key="1">
    <source>
        <dbReference type="SAM" id="MobiDB-lite"/>
    </source>
</evidence>
<sequence length="157" mass="17097">MSTETRPPDRLSSERDVELGSTSTDAFAEGQVEEGGPLAKYTQMGNAADEDKVSTLEKSCCIVTFVVLILLLLIPMVVYGITGLQEETRELNPKDLERWNVTTTPATPITTKSWQEILREGLVIMASKMAKKTTTTTPPPSSSTDPPPKSIKITPNS</sequence>
<evidence type="ECO:0000256" key="2">
    <source>
        <dbReference type="SAM" id="Phobius"/>
    </source>
</evidence>
<accession>A0AA36GH21</accession>
<gene>
    <name evidence="3" type="ORF">MSPICULIGERA_LOCUS22966</name>
</gene>
<proteinExistence type="predicted"/>
<dbReference type="EMBL" id="CATQJA010002701">
    <property type="protein sequence ID" value="CAJ0584931.1"/>
    <property type="molecule type" value="Genomic_DNA"/>
</dbReference>
<feature type="transmembrane region" description="Helical" evidence="2">
    <location>
        <begin position="60"/>
        <end position="81"/>
    </location>
</feature>
<feature type="compositionally biased region" description="Basic and acidic residues" evidence="1">
    <location>
        <begin position="1"/>
        <end position="18"/>
    </location>
</feature>
<evidence type="ECO:0000313" key="3">
    <source>
        <dbReference type="EMBL" id="CAJ0584931.1"/>
    </source>
</evidence>
<comment type="caution">
    <text evidence="3">The sequence shown here is derived from an EMBL/GenBank/DDBJ whole genome shotgun (WGS) entry which is preliminary data.</text>
</comment>
<dbReference type="Proteomes" id="UP001177023">
    <property type="component" value="Unassembled WGS sequence"/>
</dbReference>
<organism evidence="3 4">
    <name type="scientific">Mesorhabditis spiculigera</name>
    <dbReference type="NCBI Taxonomy" id="96644"/>
    <lineage>
        <taxon>Eukaryota</taxon>
        <taxon>Metazoa</taxon>
        <taxon>Ecdysozoa</taxon>
        <taxon>Nematoda</taxon>
        <taxon>Chromadorea</taxon>
        <taxon>Rhabditida</taxon>
        <taxon>Rhabditina</taxon>
        <taxon>Rhabditomorpha</taxon>
        <taxon>Rhabditoidea</taxon>
        <taxon>Rhabditidae</taxon>
        <taxon>Mesorhabditinae</taxon>
        <taxon>Mesorhabditis</taxon>
    </lineage>
</organism>